<name>A0AAE0T114_9BIVA</name>
<comment type="caution">
    <text evidence="2">The sequence shown here is derived from an EMBL/GenBank/DDBJ whole genome shotgun (WGS) entry which is preliminary data.</text>
</comment>
<gene>
    <name evidence="2" type="ORF">CHS0354_041737</name>
</gene>
<feature type="compositionally biased region" description="Low complexity" evidence="1">
    <location>
        <begin position="51"/>
        <end position="61"/>
    </location>
</feature>
<dbReference type="AlphaFoldDB" id="A0AAE0T114"/>
<evidence type="ECO:0000256" key="1">
    <source>
        <dbReference type="SAM" id="MobiDB-lite"/>
    </source>
</evidence>
<protein>
    <submittedName>
        <fullName evidence="2">Uncharacterized protein</fullName>
    </submittedName>
</protein>
<keyword evidence="3" id="KW-1185">Reference proteome</keyword>
<sequence length="74" mass="7928">MQNKTGKIHATDFREGKQLHRDTKTSQTGTKESETESGTDDSDTGKRESDTTSGTEESGITSGTGGTVEELHPQ</sequence>
<reference evidence="2" key="2">
    <citation type="journal article" date="2021" name="Genome Biol. Evol.">
        <title>Developing a high-quality reference genome for a parasitic bivalve with doubly uniparental inheritance (Bivalvia: Unionida).</title>
        <authorList>
            <person name="Smith C.H."/>
        </authorList>
    </citation>
    <scope>NUCLEOTIDE SEQUENCE</scope>
    <source>
        <strain evidence="2">CHS0354</strain>
        <tissue evidence="2">Mantle</tissue>
    </source>
</reference>
<reference evidence="2" key="1">
    <citation type="journal article" date="2021" name="Genome Biol. Evol.">
        <title>A High-Quality Reference Genome for a Parasitic Bivalve with Doubly Uniparental Inheritance (Bivalvia: Unionida).</title>
        <authorList>
            <person name="Smith C.H."/>
        </authorList>
    </citation>
    <scope>NUCLEOTIDE SEQUENCE</scope>
    <source>
        <strain evidence="2">CHS0354</strain>
    </source>
</reference>
<dbReference type="Proteomes" id="UP001195483">
    <property type="component" value="Unassembled WGS sequence"/>
</dbReference>
<feature type="compositionally biased region" description="Basic and acidic residues" evidence="1">
    <location>
        <begin position="9"/>
        <end position="24"/>
    </location>
</feature>
<accession>A0AAE0T114</accession>
<organism evidence="2 3">
    <name type="scientific">Potamilus streckersoni</name>
    <dbReference type="NCBI Taxonomy" id="2493646"/>
    <lineage>
        <taxon>Eukaryota</taxon>
        <taxon>Metazoa</taxon>
        <taxon>Spiralia</taxon>
        <taxon>Lophotrochozoa</taxon>
        <taxon>Mollusca</taxon>
        <taxon>Bivalvia</taxon>
        <taxon>Autobranchia</taxon>
        <taxon>Heteroconchia</taxon>
        <taxon>Palaeoheterodonta</taxon>
        <taxon>Unionida</taxon>
        <taxon>Unionoidea</taxon>
        <taxon>Unionidae</taxon>
        <taxon>Ambleminae</taxon>
        <taxon>Lampsilini</taxon>
        <taxon>Potamilus</taxon>
    </lineage>
</organism>
<dbReference type="EMBL" id="JAEAOA010002350">
    <property type="protein sequence ID" value="KAK3601820.1"/>
    <property type="molecule type" value="Genomic_DNA"/>
</dbReference>
<proteinExistence type="predicted"/>
<evidence type="ECO:0000313" key="3">
    <source>
        <dbReference type="Proteomes" id="UP001195483"/>
    </source>
</evidence>
<feature type="region of interest" description="Disordered" evidence="1">
    <location>
        <begin position="1"/>
        <end position="74"/>
    </location>
</feature>
<evidence type="ECO:0000313" key="2">
    <source>
        <dbReference type="EMBL" id="KAK3601820.1"/>
    </source>
</evidence>
<reference evidence="2" key="3">
    <citation type="submission" date="2023-05" db="EMBL/GenBank/DDBJ databases">
        <authorList>
            <person name="Smith C.H."/>
        </authorList>
    </citation>
    <scope>NUCLEOTIDE SEQUENCE</scope>
    <source>
        <strain evidence="2">CHS0354</strain>
        <tissue evidence="2">Mantle</tissue>
    </source>
</reference>